<dbReference type="PANTHER" id="PTHR35605">
    <property type="entry name" value="ECP2 EFFECTOR PROTEIN DOMAIN-CONTAINING PROTEIN-RELATED"/>
    <property type="match status" value="1"/>
</dbReference>
<evidence type="ECO:0000313" key="2">
    <source>
        <dbReference type="EMBL" id="KAA8631797.1"/>
    </source>
</evidence>
<organism evidence="2 3">
    <name type="scientific">Sordaria macrospora</name>
    <dbReference type="NCBI Taxonomy" id="5147"/>
    <lineage>
        <taxon>Eukaryota</taxon>
        <taxon>Fungi</taxon>
        <taxon>Dikarya</taxon>
        <taxon>Ascomycota</taxon>
        <taxon>Pezizomycotina</taxon>
        <taxon>Sordariomycetes</taxon>
        <taxon>Sordariomycetidae</taxon>
        <taxon>Sordariales</taxon>
        <taxon>Sordariaceae</taxon>
        <taxon>Sordaria</taxon>
    </lineage>
</organism>
<evidence type="ECO:0008006" key="4">
    <source>
        <dbReference type="Google" id="ProtNLM"/>
    </source>
</evidence>
<dbReference type="EMBL" id="NMPR01000068">
    <property type="protein sequence ID" value="KAA8631797.1"/>
    <property type="molecule type" value="Genomic_DNA"/>
</dbReference>
<accession>A0A8S8ZLX8</accession>
<evidence type="ECO:0000313" key="3">
    <source>
        <dbReference type="Proteomes" id="UP000433876"/>
    </source>
</evidence>
<feature type="signal peptide" evidence="1">
    <location>
        <begin position="1"/>
        <end position="22"/>
    </location>
</feature>
<comment type="caution">
    <text evidence="2">The sequence shown here is derived from an EMBL/GenBank/DDBJ whole genome shotgun (WGS) entry which is preliminary data.</text>
</comment>
<name>A0A8S8ZLX8_SORMA</name>
<proteinExistence type="predicted"/>
<sequence length="227" mass="24212">MLYSTFVSAAVLALLQVPIVGAIPTIHVADKSALRSSSPNGPKPVAGYGIEDITWEISTGPGTAVNITGTVQQVMQYVLENNITLNKSVDASSPSMRPEARQIDLREVQCLNSIDDAKVEAKVPYIKIGIKYLRGVPGKPANGPGPGNCGRVSCWGESAIYWCNDNAETKELESYSSIADGAQAVLDGCPSVFDVELGFFWTMGRAVMNDGWSVLVREPYDGSCPGP</sequence>
<feature type="chain" id="PRO_5035858600" description="Ecp2 effector protein domain-containing protein" evidence="1">
    <location>
        <begin position="23"/>
        <end position="227"/>
    </location>
</feature>
<dbReference type="AlphaFoldDB" id="A0A8S8ZLX8"/>
<protein>
    <recommendedName>
        <fullName evidence="4">Ecp2 effector protein domain-containing protein</fullName>
    </recommendedName>
</protein>
<dbReference type="Proteomes" id="UP000433876">
    <property type="component" value="Unassembled WGS sequence"/>
</dbReference>
<dbReference type="VEuPathDB" id="FungiDB:SMAC_08240"/>
<reference evidence="2 3" key="1">
    <citation type="submission" date="2017-07" db="EMBL/GenBank/DDBJ databases">
        <title>Genome sequence of the Sordaria macrospora wild type strain R19027.</title>
        <authorList>
            <person name="Nowrousian M."/>
            <person name="Teichert I."/>
            <person name="Kueck U."/>
        </authorList>
    </citation>
    <scope>NUCLEOTIDE SEQUENCE [LARGE SCALE GENOMIC DNA]</scope>
    <source>
        <strain evidence="2 3">R19027</strain>
        <tissue evidence="2">Mycelium</tissue>
    </source>
</reference>
<dbReference type="PANTHER" id="PTHR35605:SF1">
    <property type="entry name" value="ECP2 EFFECTOR PROTEIN DOMAIN-CONTAINING PROTEIN-RELATED"/>
    <property type="match status" value="1"/>
</dbReference>
<keyword evidence="1" id="KW-0732">Signal</keyword>
<gene>
    <name evidence="2" type="ORF">SMACR_08240</name>
</gene>
<evidence type="ECO:0000256" key="1">
    <source>
        <dbReference type="SAM" id="SignalP"/>
    </source>
</evidence>